<dbReference type="InterPro" id="IPR007419">
    <property type="entry name" value="BFD-like_2Fe2S-bd_dom"/>
</dbReference>
<protein>
    <recommendedName>
        <fullName evidence="7">Bacterioferritin-associated ferredoxin</fullName>
    </recommendedName>
</protein>
<dbReference type="Pfam" id="PF04324">
    <property type="entry name" value="Fer2_BFD"/>
    <property type="match status" value="1"/>
</dbReference>
<evidence type="ECO:0000256" key="3">
    <source>
        <dbReference type="ARBA" id="ARBA00022723"/>
    </source>
</evidence>
<keyword evidence="4" id="KW-0249">Electron transport</keyword>
<dbReference type="EMBL" id="FQVU01000001">
    <property type="protein sequence ID" value="SHF53317.1"/>
    <property type="molecule type" value="Genomic_DNA"/>
</dbReference>
<evidence type="ECO:0000259" key="9">
    <source>
        <dbReference type="Pfam" id="PF04324"/>
    </source>
</evidence>
<evidence type="ECO:0000313" key="10">
    <source>
        <dbReference type="EMBL" id="SHF53317.1"/>
    </source>
</evidence>
<dbReference type="Gene3D" id="1.10.10.1100">
    <property type="entry name" value="BFD-like [2Fe-2S]-binding domain"/>
    <property type="match status" value="1"/>
</dbReference>
<dbReference type="Proteomes" id="UP000186132">
    <property type="component" value="Unassembled WGS sequence"/>
</dbReference>
<organism evidence="10 11">
    <name type="scientific">Jatrophihabitans endophyticus</name>
    <dbReference type="NCBI Taxonomy" id="1206085"/>
    <lineage>
        <taxon>Bacteria</taxon>
        <taxon>Bacillati</taxon>
        <taxon>Actinomycetota</taxon>
        <taxon>Actinomycetes</taxon>
        <taxon>Jatrophihabitantales</taxon>
        <taxon>Jatrophihabitantaceae</taxon>
        <taxon>Jatrophihabitans</taxon>
    </lineage>
</organism>
<accession>A0A1M5CFC6</accession>
<keyword evidence="6" id="KW-0411">Iron-sulfur</keyword>
<sequence>MYVCICHAVTDDEIETAVDAGATTVHDVSSATAAGGTCATCHDGIEEIIEQRCGPCPLAGMRVA</sequence>
<dbReference type="InterPro" id="IPR052371">
    <property type="entry name" value="BFD-associated_ferredoxin"/>
</dbReference>
<evidence type="ECO:0000256" key="4">
    <source>
        <dbReference type="ARBA" id="ARBA00022982"/>
    </source>
</evidence>
<gene>
    <name evidence="10" type="ORF">SAMN05443575_0221</name>
</gene>
<evidence type="ECO:0000256" key="5">
    <source>
        <dbReference type="ARBA" id="ARBA00023004"/>
    </source>
</evidence>
<feature type="domain" description="BFD-like [2Fe-2S]-binding" evidence="9">
    <location>
        <begin position="2"/>
        <end position="50"/>
    </location>
</feature>
<dbReference type="PANTHER" id="PTHR37424:SF1">
    <property type="entry name" value="BACTERIOFERRITIN-ASSOCIATED FERREDOXIN"/>
    <property type="match status" value="1"/>
</dbReference>
<keyword evidence="11" id="KW-1185">Reference proteome</keyword>
<keyword evidence="5" id="KW-0408">Iron</keyword>
<evidence type="ECO:0000256" key="8">
    <source>
        <dbReference type="ARBA" id="ARBA00046332"/>
    </source>
</evidence>
<evidence type="ECO:0000256" key="2">
    <source>
        <dbReference type="ARBA" id="ARBA00022714"/>
    </source>
</evidence>
<keyword evidence="3" id="KW-0479">Metal-binding</keyword>
<evidence type="ECO:0000256" key="6">
    <source>
        <dbReference type="ARBA" id="ARBA00023014"/>
    </source>
</evidence>
<evidence type="ECO:0000256" key="7">
    <source>
        <dbReference type="ARBA" id="ARBA00039386"/>
    </source>
</evidence>
<comment type="similarity">
    <text evidence="8">Belongs to the Bfd family.</text>
</comment>
<dbReference type="PANTHER" id="PTHR37424">
    <property type="entry name" value="BACTERIOFERRITIN-ASSOCIATED FERREDOXIN"/>
    <property type="match status" value="1"/>
</dbReference>
<name>A0A1M5CFC6_9ACTN</name>
<dbReference type="AlphaFoldDB" id="A0A1M5CFC6"/>
<keyword evidence="2" id="KW-0001">2Fe-2S</keyword>
<dbReference type="STRING" id="1206085.SAMN05443575_0221"/>
<evidence type="ECO:0000256" key="1">
    <source>
        <dbReference type="ARBA" id="ARBA00022448"/>
    </source>
</evidence>
<keyword evidence="1" id="KW-0813">Transport</keyword>
<dbReference type="GO" id="GO:0046872">
    <property type="term" value="F:metal ion binding"/>
    <property type="evidence" value="ECO:0007669"/>
    <property type="project" value="UniProtKB-KW"/>
</dbReference>
<proteinExistence type="inferred from homology"/>
<reference evidence="10 11" key="1">
    <citation type="submission" date="2016-11" db="EMBL/GenBank/DDBJ databases">
        <authorList>
            <person name="Jaros S."/>
            <person name="Januszkiewicz K."/>
            <person name="Wedrychowicz H."/>
        </authorList>
    </citation>
    <scope>NUCLEOTIDE SEQUENCE [LARGE SCALE GENOMIC DNA]</scope>
    <source>
        <strain evidence="10 11">DSM 45627</strain>
    </source>
</reference>
<dbReference type="GO" id="GO:0051537">
    <property type="term" value="F:2 iron, 2 sulfur cluster binding"/>
    <property type="evidence" value="ECO:0007669"/>
    <property type="project" value="UniProtKB-KW"/>
</dbReference>
<evidence type="ECO:0000313" key="11">
    <source>
        <dbReference type="Proteomes" id="UP000186132"/>
    </source>
</evidence>
<dbReference type="InterPro" id="IPR041854">
    <property type="entry name" value="BFD-like_2Fe2S-bd_dom_sf"/>
</dbReference>